<evidence type="ECO:0000313" key="4">
    <source>
        <dbReference type="EMBL" id="MDZ5759193.1"/>
    </source>
</evidence>
<gene>
    <name evidence="4" type="ORF">RAK27_11030</name>
</gene>
<dbReference type="Pfam" id="PF05043">
    <property type="entry name" value="Mga"/>
    <property type="match status" value="1"/>
</dbReference>
<reference evidence="4" key="1">
    <citation type="submission" date="2023-08" db="EMBL/GenBank/DDBJ databases">
        <title>Genomic characterization of piscicolin 126 produced by Carnobacterium maltaromaticum CM22 strain isolated from salmon (Salmo salar).</title>
        <authorList>
            <person name="Gonzalez-Gragera E."/>
            <person name="Garcia-Lopez J.D."/>
            <person name="Teso-Perez C."/>
            <person name="Gimenez-Hernandez I."/>
            <person name="Peralta-Sanchez J.M."/>
            <person name="Valdivia E."/>
            <person name="Montalban-Lopez M."/>
            <person name="Martin-Platero A.M."/>
            <person name="Banos A."/>
            <person name="Martinez-Bueno M."/>
        </authorList>
    </citation>
    <scope>NUCLEOTIDE SEQUENCE</scope>
    <source>
        <strain evidence="4">CM22</strain>
    </source>
</reference>
<accession>A0AAW9KAB3</accession>
<evidence type="ECO:0000256" key="1">
    <source>
        <dbReference type="ARBA" id="ARBA00023015"/>
    </source>
</evidence>
<organism evidence="4 5">
    <name type="scientific">Carnobacterium maltaromaticum</name>
    <name type="common">Carnobacterium piscicola</name>
    <dbReference type="NCBI Taxonomy" id="2751"/>
    <lineage>
        <taxon>Bacteria</taxon>
        <taxon>Bacillati</taxon>
        <taxon>Bacillota</taxon>
        <taxon>Bacilli</taxon>
        <taxon>Lactobacillales</taxon>
        <taxon>Carnobacteriaceae</taxon>
        <taxon>Carnobacterium</taxon>
    </lineage>
</organism>
<proteinExistence type="predicted"/>
<evidence type="ECO:0000256" key="2">
    <source>
        <dbReference type="ARBA" id="ARBA00023163"/>
    </source>
</evidence>
<protein>
    <submittedName>
        <fullName evidence="4">Helix-turn-helix domain-containing protein</fullName>
    </submittedName>
</protein>
<evidence type="ECO:0000259" key="3">
    <source>
        <dbReference type="Pfam" id="PF05043"/>
    </source>
</evidence>
<name>A0AAW9KAB3_CARML</name>
<dbReference type="Proteomes" id="UP001290462">
    <property type="component" value="Unassembled WGS sequence"/>
</dbReference>
<dbReference type="PANTHER" id="PTHR30185">
    <property type="entry name" value="CRYPTIC BETA-GLUCOSIDE BGL OPERON ANTITERMINATOR"/>
    <property type="match status" value="1"/>
</dbReference>
<comment type="caution">
    <text evidence="4">The sequence shown here is derived from an EMBL/GenBank/DDBJ whole genome shotgun (WGS) entry which is preliminary data.</text>
</comment>
<feature type="domain" description="Mga helix-turn-helix" evidence="3">
    <location>
        <begin position="81"/>
        <end position="160"/>
    </location>
</feature>
<dbReference type="EMBL" id="JAVBVO010000003">
    <property type="protein sequence ID" value="MDZ5759193.1"/>
    <property type="molecule type" value="Genomic_DNA"/>
</dbReference>
<dbReference type="InterPro" id="IPR007737">
    <property type="entry name" value="Mga_HTH"/>
</dbReference>
<dbReference type="PANTHER" id="PTHR30185:SF13">
    <property type="entry name" value="LICABCH OPERON REGULATOR-RELATED"/>
    <property type="match status" value="1"/>
</dbReference>
<evidence type="ECO:0000313" key="5">
    <source>
        <dbReference type="Proteomes" id="UP001290462"/>
    </source>
</evidence>
<keyword evidence="1" id="KW-0805">Transcription regulation</keyword>
<dbReference type="AlphaFoldDB" id="A0AAW9KAB3"/>
<dbReference type="InterPro" id="IPR050661">
    <property type="entry name" value="BglG_antiterminators"/>
</dbReference>
<dbReference type="RefSeq" id="WP_317943486.1">
    <property type="nucleotide sequence ID" value="NZ_JAVBVO010000003.1"/>
</dbReference>
<keyword evidence="2" id="KW-0804">Transcription</keyword>
<sequence length="498" mass="58613">MSYEIGKGLSRQYLLLRQLHNSSVPLTKNDLSKELNCSRPTLNNTLILADNLIDRYGSIEKSSDGIILKEKKSINDAFIKAIILKETVLYQFVYSILFEKIVSIESWAFDHFMSTSYVYSKMKSIRAFLRENKLELVTGGEFITIEGSEHQIRFLFFQLFKHTSLIDEEWLFSKYNVKAIAQLSQDLAKELGIYFSPVCEYQFCVAVAINLQRSCNDYHGEPSERQWESWKYYQTQFNFNNAFSNFERKIGKKIEEAERINILYSIIQLPFRYSSYENAMSRIKNIKALVPESYQLAKELFALFHENPKTNYFGFAYLLDMFAVFSAIELYQDISVVKLFSDEENEQLFTNKELVKQVEDLISEYEEKSDFYFLKVNRQYLLKSIFQMNQFSERLRGISKVIRVTIISEKGYSQELKQGAKFLQQFTQNRIELINSLEVYFDEAHLNVDLILSDYYPVNISSDLPIFLWNSEPTEKDFRMLEKQIELLLEDKPDLANE</sequence>